<gene>
    <name evidence="1" type="ORF">UFOPK4347_00879</name>
</gene>
<protein>
    <submittedName>
        <fullName evidence="1">Unannotated protein</fullName>
    </submittedName>
</protein>
<accession>A0A6J7UJT9</accession>
<sequence>MVETSRVAEIDFRSGVPLPLITAFAVYRREIS</sequence>
<evidence type="ECO:0000313" key="1">
    <source>
        <dbReference type="EMBL" id="CAB5065196.1"/>
    </source>
</evidence>
<reference evidence="1" key="1">
    <citation type="submission" date="2020-05" db="EMBL/GenBank/DDBJ databases">
        <authorList>
            <person name="Chiriac C."/>
            <person name="Salcher M."/>
            <person name="Ghai R."/>
            <person name="Kavagutti S V."/>
        </authorList>
    </citation>
    <scope>NUCLEOTIDE SEQUENCE</scope>
</reference>
<proteinExistence type="predicted"/>
<name>A0A6J7UJT9_9ZZZZ</name>
<dbReference type="EMBL" id="CAFBQU010000019">
    <property type="protein sequence ID" value="CAB5065196.1"/>
    <property type="molecule type" value="Genomic_DNA"/>
</dbReference>
<organism evidence="1">
    <name type="scientific">freshwater metagenome</name>
    <dbReference type="NCBI Taxonomy" id="449393"/>
    <lineage>
        <taxon>unclassified sequences</taxon>
        <taxon>metagenomes</taxon>
        <taxon>ecological metagenomes</taxon>
    </lineage>
</organism>
<dbReference type="AlphaFoldDB" id="A0A6J7UJT9"/>